<reference evidence="6 7" key="1">
    <citation type="submission" date="2020-03" db="EMBL/GenBank/DDBJ databases">
        <title>Genomic Encyclopedia of Type Strains, Phase IV (KMG-IV): sequencing the most valuable type-strain genomes for metagenomic binning, comparative biology and taxonomic classification.</title>
        <authorList>
            <person name="Goeker M."/>
        </authorList>
    </citation>
    <scope>NUCLEOTIDE SEQUENCE [LARGE SCALE GENOMIC DNA]</scope>
    <source>
        <strain evidence="6 7">DSM 103870</strain>
    </source>
</reference>
<dbReference type="EMBL" id="JAASQI010000001">
    <property type="protein sequence ID" value="NIJ56562.1"/>
    <property type="molecule type" value="Genomic_DNA"/>
</dbReference>
<feature type="domain" description="Solute-binding protein family 5" evidence="5">
    <location>
        <begin position="128"/>
        <end position="533"/>
    </location>
</feature>
<dbReference type="SUPFAM" id="SSF53850">
    <property type="entry name" value="Periplasmic binding protein-like II"/>
    <property type="match status" value="1"/>
</dbReference>
<comment type="caution">
    <text evidence="6">The sequence shown here is derived from an EMBL/GenBank/DDBJ whole genome shotgun (WGS) entry which is preliminary data.</text>
</comment>
<evidence type="ECO:0000313" key="6">
    <source>
        <dbReference type="EMBL" id="NIJ56562.1"/>
    </source>
</evidence>
<evidence type="ECO:0000313" key="7">
    <source>
        <dbReference type="Proteomes" id="UP001429580"/>
    </source>
</evidence>
<dbReference type="Proteomes" id="UP001429580">
    <property type="component" value="Unassembled WGS sequence"/>
</dbReference>
<keyword evidence="3 4" id="KW-0732">Signal</keyword>
<dbReference type="CDD" id="cd08497">
    <property type="entry name" value="MbnE-like"/>
    <property type="match status" value="1"/>
</dbReference>
<evidence type="ECO:0000256" key="1">
    <source>
        <dbReference type="ARBA" id="ARBA00004418"/>
    </source>
</evidence>
<evidence type="ECO:0000256" key="3">
    <source>
        <dbReference type="ARBA" id="ARBA00022729"/>
    </source>
</evidence>
<comment type="similarity">
    <text evidence="2">Belongs to the bacterial solute-binding protein 5 family.</text>
</comment>
<dbReference type="InterPro" id="IPR030678">
    <property type="entry name" value="Peptide/Ni-bd"/>
</dbReference>
<comment type="subcellular location">
    <subcellularLocation>
        <location evidence="1">Periplasm</location>
    </subcellularLocation>
</comment>
<dbReference type="Pfam" id="PF00496">
    <property type="entry name" value="SBP_bac_5"/>
    <property type="match status" value="1"/>
</dbReference>
<feature type="chain" id="PRO_5046835923" evidence="4">
    <location>
        <begin position="42"/>
        <end position="620"/>
    </location>
</feature>
<feature type="signal peptide" evidence="4">
    <location>
        <begin position="1"/>
        <end position="41"/>
    </location>
</feature>
<proteinExistence type="inferred from homology"/>
<dbReference type="InterPro" id="IPR000914">
    <property type="entry name" value="SBP_5_dom"/>
</dbReference>
<dbReference type="PANTHER" id="PTHR30290">
    <property type="entry name" value="PERIPLASMIC BINDING COMPONENT OF ABC TRANSPORTER"/>
    <property type="match status" value="1"/>
</dbReference>
<dbReference type="Gene3D" id="3.10.105.10">
    <property type="entry name" value="Dipeptide-binding Protein, Domain 3"/>
    <property type="match status" value="1"/>
</dbReference>
<evidence type="ECO:0000256" key="4">
    <source>
        <dbReference type="SAM" id="SignalP"/>
    </source>
</evidence>
<dbReference type="PIRSF" id="PIRSF002741">
    <property type="entry name" value="MppA"/>
    <property type="match status" value="1"/>
</dbReference>
<gene>
    <name evidence="6" type="ORF">FHS82_000375</name>
</gene>
<evidence type="ECO:0000256" key="2">
    <source>
        <dbReference type="ARBA" id="ARBA00005695"/>
    </source>
</evidence>
<dbReference type="RefSeq" id="WP_246224968.1">
    <property type="nucleotide sequence ID" value="NZ_JAASQI010000001.1"/>
</dbReference>
<dbReference type="Gene3D" id="3.40.190.10">
    <property type="entry name" value="Periplasmic binding protein-like II"/>
    <property type="match status" value="1"/>
</dbReference>
<organism evidence="6 7">
    <name type="scientific">Pseudochelatococcus lubricantis</name>
    <dbReference type="NCBI Taxonomy" id="1538102"/>
    <lineage>
        <taxon>Bacteria</taxon>
        <taxon>Pseudomonadati</taxon>
        <taxon>Pseudomonadota</taxon>
        <taxon>Alphaproteobacteria</taxon>
        <taxon>Hyphomicrobiales</taxon>
        <taxon>Chelatococcaceae</taxon>
        <taxon>Pseudochelatococcus</taxon>
    </lineage>
</organism>
<sequence>MSGSSVPMMSLASFAVPAARACRGALAALLVVGLCALPAPAGQEDWQSLPRREALAMHGEPRLPAGFASLPYVNPDAPKGGRLIQSIIGTFDNLNPFVPKGIAAQGITTLVFQPLMARSADEPFSVYGLIANAVRMPEDRSFVVFHLDPRARFSDGHPVTAADVLFSFELLREKGQLYYRSYLGQVERAQALDPLTVRFDLKPGNRETPLTLAQLPVLPAHLIDRDTFEQTTFQTPVGSGPYVVAAVDAGRSITFRRNPDFWAKDLPATRGLYNFDEIRFDYYRDVNTQFEAFKAGLYDVRVETSASRWAIGYDFPAVHSGAVLRETLPVGTPRPMYGFALNSRRPPLADVRVREALGYFLDFPWVNRNLFYDLYRRTGSYFAGSSLSSAGRPASAGERALLAPFPGAVRADILEGTWRPPEADGSGRDRAMARKGLDLLESAGFALRDGVLRHDGGAPLVFEIMVVSRDQERLALNFAQSLKPAGIVADVRLVDEAQYWKRLLAADFDVILYTWNVSASPGSEQSNRWSSAAADRPGSLNITGAKSPAVDATIDALLAARTMEQFTDATRAFDRALLSGFYVVPLFHADGQWVARRAEIDRPEKVPLFGPVIDSWWRKP</sequence>
<name>A0ABX0UUX1_9HYPH</name>
<dbReference type="PANTHER" id="PTHR30290:SF64">
    <property type="entry name" value="ABC TRANSPORTER PERIPLASMIC BINDING PROTEIN"/>
    <property type="match status" value="1"/>
</dbReference>
<keyword evidence="7" id="KW-1185">Reference proteome</keyword>
<evidence type="ECO:0000259" key="5">
    <source>
        <dbReference type="Pfam" id="PF00496"/>
    </source>
</evidence>
<accession>A0ABX0UUX1</accession>
<dbReference type="InterPro" id="IPR039424">
    <property type="entry name" value="SBP_5"/>
</dbReference>
<protein>
    <submittedName>
        <fullName evidence="6">Peptide/nickel transport system substrate-binding protein</fullName>
    </submittedName>
</protein>